<evidence type="ECO:0000313" key="9">
    <source>
        <dbReference type="Proteomes" id="UP000051789"/>
    </source>
</evidence>
<dbReference type="HAMAP" id="MF_00081">
    <property type="entry name" value="HrcA"/>
    <property type="match status" value="1"/>
</dbReference>
<name>A0A0R2CIU8_9LACO</name>
<dbReference type="PANTHER" id="PTHR34824">
    <property type="entry name" value="HEAT-INDUCIBLE TRANSCRIPTION REPRESSOR HRCA"/>
    <property type="match status" value="1"/>
</dbReference>
<dbReference type="Proteomes" id="UP000051789">
    <property type="component" value="Unassembled WGS sequence"/>
</dbReference>
<dbReference type="PANTHER" id="PTHR34824:SF1">
    <property type="entry name" value="HEAT-INDUCIBLE TRANSCRIPTION REPRESSOR HRCA"/>
    <property type="match status" value="1"/>
</dbReference>
<dbReference type="InterPro" id="IPR021153">
    <property type="entry name" value="HrcA_C"/>
</dbReference>
<reference evidence="8 9" key="1">
    <citation type="journal article" date="2015" name="Genome Announc.">
        <title>Expanding the biotechnology potential of lactobacilli through comparative genomics of 213 strains and associated genera.</title>
        <authorList>
            <person name="Sun Z."/>
            <person name="Harris H.M."/>
            <person name="McCann A."/>
            <person name="Guo C."/>
            <person name="Argimon S."/>
            <person name="Zhang W."/>
            <person name="Yang X."/>
            <person name="Jeffery I.B."/>
            <person name="Cooney J.C."/>
            <person name="Kagawa T.F."/>
            <person name="Liu W."/>
            <person name="Song Y."/>
            <person name="Salvetti E."/>
            <person name="Wrobel A."/>
            <person name="Rasinkangas P."/>
            <person name="Parkhill J."/>
            <person name="Rea M.C."/>
            <person name="O'Sullivan O."/>
            <person name="Ritari J."/>
            <person name="Douillard F.P."/>
            <person name="Paul Ross R."/>
            <person name="Yang R."/>
            <person name="Briner A.E."/>
            <person name="Felis G.E."/>
            <person name="de Vos W.M."/>
            <person name="Barrangou R."/>
            <person name="Klaenhammer T.R."/>
            <person name="Caufield P.W."/>
            <person name="Cui Y."/>
            <person name="Zhang H."/>
            <person name="O'Toole P.W."/>
        </authorList>
    </citation>
    <scope>NUCLEOTIDE SEQUENCE [LARGE SCALE GENOMIC DNA]</scope>
    <source>
        <strain evidence="8 9">DSM 22698</strain>
    </source>
</reference>
<dbReference type="Pfam" id="PF01628">
    <property type="entry name" value="HrcA"/>
    <property type="match status" value="1"/>
</dbReference>
<evidence type="ECO:0000313" key="8">
    <source>
        <dbReference type="EMBL" id="KRM88188.1"/>
    </source>
</evidence>
<comment type="caution">
    <text evidence="8">The sequence shown here is derived from an EMBL/GenBank/DDBJ whole genome shotgun (WGS) entry which is preliminary data.</text>
</comment>
<dbReference type="SUPFAM" id="SSF55781">
    <property type="entry name" value="GAF domain-like"/>
    <property type="match status" value="1"/>
</dbReference>
<dbReference type="Pfam" id="PF08220">
    <property type="entry name" value="HTH_DeoR"/>
    <property type="match status" value="1"/>
</dbReference>
<dbReference type="InterPro" id="IPR002571">
    <property type="entry name" value="HrcA"/>
</dbReference>
<dbReference type="InterPro" id="IPR036388">
    <property type="entry name" value="WH-like_DNA-bd_sf"/>
</dbReference>
<dbReference type="InterPro" id="IPR029016">
    <property type="entry name" value="GAF-like_dom_sf"/>
</dbReference>
<evidence type="ECO:0000256" key="2">
    <source>
        <dbReference type="ARBA" id="ARBA00023015"/>
    </source>
</evidence>
<dbReference type="STRING" id="1423810.FD19_GL000479"/>
<keyword evidence="9" id="KW-1185">Reference proteome</keyword>
<comment type="similarity">
    <text evidence="5">Belongs to the HrcA family.</text>
</comment>
<evidence type="ECO:0000259" key="7">
    <source>
        <dbReference type="Pfam" id="PF08220"/>
    </source>
</evidence>
<dbReference type="Gene3D" id="3.30.390.60">
    <property type="entry name" value="Heat-inducible transcription repressor hrca homolog, domain 3"/>
    <property type="match status" value="1"/>
</dbReference>
<feature type="domain" description="HTH deoR-type" evidence="7">
    <location>
        <begin position="45"/>
        <end position="68"/>
    </location>
</feature>
<evidence type="ECO:0000256" key="5">
    <source>
        <dbReference type="HAMAP-Rule" id="MF_00081"/>
    </source>
</evidence>
<dbReference type="InterPro" id="IPR001034">
    <property type="entry name" value="DeoR_HTH"/>
</dbReference>
<dbReference type="AlphaFoldDB" id="A0A0R2CIU8"/>
<dbReference type="GO" id="GO:0003677">
    <property type="term" value="F:DNA binding"/>
    <property type="evidence" value="ECO:0007669"/>
    <property type="project" value="InterPro"/>
</dbReference>
<gene>
    <name evidence="5" type="primary">hrcA</name>
    <name evidence="8" type="ORF">FD19_GL000479</name>
</gene>
<dbReference type="GO" id="GO:0003700">
    <property type="term" value="F:DNA-binding transcription factor activity"/>
    <property type="evidence" value="ECO:0007669"/>
    <property type="project" value="InterPro"/>
</dbReference>
<keyword evidence="1 5" id="KW-0678">Repressor</keyword>
<sequence>MSANSGGEDMLTERELMVLKDIIKLYTETGQPVGSKTLMTSLPIHVSSATIRNDMAALEDAGLIRKTHSSSGRVPSSAGYRYYLDNMLTPARVPEREMQTIRQSFGNDFGRIDEIIEQSARILSNLTSYTAITLGPEVANLTLEGFRLVPLGNHQVMAIIVASDGSVQNQVFTLPRELASEQVEKAIRIINDQLVGESLTTVAQKLRTDVPAMLMQQLQTPQGFLDAFGDVLRKAVSERFYVGGRLNLMDYFGSDNLNELKQIYRLIDRQDELNELLDTHTDDDAAQRPISVRLGSELSDQSLRNLSLITARYSVNDHGQGMIAILGPKSMPYSKMIGLLEAFRTELASRLTNYYDHH</sequence>
<feature type="domain" description="Heat-inducible transcription repressor HrcA C-terminal" evidence="6">
    <location>
        <begin position="113"/>
        <end position="337"/>
    </location>
</feature>
<dbReference type="PATRIC" id="fig|1423810.4.peg.489"/>
<keyword evidence="2 5" id="KW-0805">Transcription regulation</keyword>
<dbReference type="InterPro" id="IPR036390">
    <property type="entry name" value="WH_DNA-bd_sf"/>
</dbReference>
<evidence type="ECO:0000256" key="1">
    <source>
        <dbReference type="ARBA" id="ARBA00022491"/>
    </source>
</evidence>
<organism evidence="8 9">
    <name type="scientific">Lacticaseibacillus thailandensis DSM 22698 = JCM 13996</name>
    <dbReference type="NCBI Taxonomy" id="1423810"/>
    <lineage>
        <taxon>Bacteria</taxon>
        <taxon>Bacillati</taxon>
        <taxon>Bacillota</taxon>
        <taxon>Bacilli</taxon>
        <taxon>Lactobacillales</taxon>
        <taxon>Lactobacillaceae</taxon>
        <taxon>Lacticaseibacillus</taxon>
    </lineage>
</organism>
<proteinExistence type="inferred from homology"/>
<dbReference type="InterPro" id="IPR023120">
    <property type="entry name" value="WHTH_transcript_rep_HrcA_IDD"/>
</dbReference>
<comment type="function">
    <text evidence="5">Negative regulator of class I heat shock genes (grpE-dnaK-dnaJ and groELS operons). Prevents heat-shock induction of these operons.</text>
</comment>
<keyword evidence="4 5" id="KW-0804">Transcription</keyword>
<protein>
    <recommendedName>
        <fullName evidence="5">Heat-inducible transcription repressor HrcA</fullName>
    </recommendedName>
</protein>
<accession>A0A0R2CIU8</accession>
<evidence type="ECO:0000259" key="6">
    <source>
        <dbReference type="Pfam" id="PF01628"/>
    </source>
</evidence>
<dbReference type="SUPFAM" id="SSF46785">
    <property type="entry name" value="Winged helix' DNA-binding domain"/>
    <property type="match status" value="1"/>
</dbReference>
<dbReference type="PIRSF" id="PIRSF005485">
    <property type="entry name" value="HrcA"/>
    <property type="match status" value="1"/>
</dbReference>
<evidence type="ECO:0000256" key="3">
    <source>
        <dbReference type="ARBA" id="ARBA00023016"/>
    </source>
</evidence>
<dbReference type="Gene3D" id="3.30.450.40">
    <property type="match status" value="1"/>
</dbReference>
<dbReference type="GO" id="GO:0045892">
    <property type="term" value="P:negative regulation of DNA-templated transcription"/>
    <property type="evidence" value="ECO:0007669"/>
    <property type="project" value="UniProtKB-UniRule"/>
</dbReference>
<evidence type="ECO:0000256" key="4">
    <source>
        <dbReference type="ARBA" id="ARBA00023163"/>
    </source>
</evidence>
<dbReference type="Gene3D" id="1.10.10.10">
    <property type="entry name" value="Winged helix-like DNA-binding domain superfamily/Winged helix DNA-binding domain"/>
    <property type="match status" value="1"/>
</dbReference>
<keyword evidence="3 5" id="KW-0346">Stress response</keyword>
<dbReference type="EMBL" id="AYZK01000001">
    <property type="protein sequence ID" value="KRM88188.1"/>
    <property type="molecule type" value="Genomic_DNA"/>
</dbReference>
<dbReference type="NCBIfam" id="TIGR00331">
    <property type="entry name" value="hrcA"/>
    <property type="match status" value="1"/>
</dbReference>